<dbReference type="EMBL" id="CP012154">
    <property type="protein sequence ID" value="AKS41957.1"/>
    <property type="molecule type" value="Genomic_DNA"/>
</dbReference>
<keyword evidence="2" id="KW-1185">Reference proteome</keyword>
<organism evidence="1 2">
    <name type="scientific">Wenzhouxiangella marina</name>
    <dbReference type="NCBI Taxonomy" id="1579979"/>
    <lineage>
        <taxon>Bacteria</taxon>
        <taxon>Pseudomonadati</taxon>
        <taxon>Pseudomonadota</taxon>
        <taxon>Gammaproteobacteria</taxon>
        <taxon>Chromatiales</taxon>
        <taxon>Wenzhouxiangellaceae</taxon>
        <taxon>Wenzhouxiangella</taxon>
    </lineage>
</organism>
<accession>A0A0K0XWF0</accession>
<protein>
    <submittedName>
        <fullName evidence="1">Uncharacterized protein</fullName>
    </submittedName>
</protein>
<dbReference type="Proteomes" id="UP000066624">
    <property type="component" value="Chromosome"/>
</dbReference>
<dbReference type="KEGG" id="wma:WM2015_1587"/>
<evidence type="ECO:0000313" key="2">
    <source>
        <dbReference type="Proteomes" id="UP000066624"/>
    </source>
</evidence>
<gene>
    <name evidence="1" type="ORF">WM2015_1587</name>
</gene>
<sequence>MSSTEQQDSKHQRRGVIRTVLVLLVVVFGIYLAFIGRAFMNVSGTGS</sequence>
<dbReference type="AlphaFoldDB" id="A0A0K0XWF0"/>
<reference evidence="1 2" key="1">
    <citation type="submission" date="2015-07" db="EMBL/GenBank/DDBJ databases">
        <authorList>
            <person name="Noorani M."/>
        </authorList>
    </citation>
    <scope>NUCLEOTIDE SEQUENCE [LARGE SCALE GENOMIC DNA]</scope>
    <source>
        <strain evidence="1 2">KCTC 42284</strain>
    </source>
</reference>
<dbReference type="RefSeq" id="WP_156200999.1">
    <property type="nucleotide sequence ID" value="NZ_CP012154.1"/>
</dbReference>
<name>A0A0K0XWF0_9GAMM</name>
<proteinExistence type="predicted"/>
<evidence type="ECO:0000313" key="1">
    <source>
        <dbReference type="EMBL" id="AKS41957.1"/>
    </source>
</evidence>
<dbReference type="STRING" id="1579979.WM2015_1587"/>